<gene>
    <name evidence="2" type="ORF">C8J48_0941</name>
</gene>
<evidence type="ECO:0000256" key="1">
    <source>
        <dbReference type="SAM" id="MobiDB-lite"/>
    </source>
</evidence>
<name>A0A2T4Z902_9BACL</name>
<evidence type="ECO:0000313" key="2">
    <source>
        <dbReference type="EMBL" id="PTM58359.1"/>
    </source>
</evidence>
<protein>
    <submittedName>
        <fullName evidence="2">Uncharacterized protein</fullName>
    </submittedName>
</protein>
<dbReference type="AlphaFoldDB" id="A0A2T4Z902"/>
<dbReference type="Proteomes" id="UP000241639">
    <property type="component" value="Unassembled WGS sequence"/>
</dbReference>
<sequence length="60" mass="6786">MTNRINPVKWVTDQHGQVVYLCDGTVLVDMRGVLGSGRNVASAMRDRERNMGRQRKGKRA</sequence>
<reference evidence="2 3" key="1">
    <citation type="submission" date="2018-04" db="EMBL/GenBank/DDBJ databases">
        <title>Genomic Encyclopedia of Archaeal and Bacterial Type Strains, Phase II (KMG-II): from individual species to whole genera.</title>
        <authorList>
            <person name="Goeker M."/>
        </authorList>
    </citation>
    <scope>NUCLEOTIDE SEQUENCE [LARGE SCALE GENOMIC DNA]</scope>
    <source>
        <strain evidence="2 3">DSM 45169</strain>
    </source>
</reference>
<accession>A0A2T4Z902</accession>
<dbReference type="RefSeq" id="WP_107725173.1">
    <property type="nucleotide sequence ID" value="NZ_PZZP01000001.1"/>
</dbReference>
<dbReference type="EMBL" id="PZZP01000001">
    <property type="protein sequence ID" value="PTM58359.1"/>
    <property type="molecule type" value="Genomic_DNA"/>
</dbReference>
<feature type="region of interest" description="Disordered" evidence="1">
    <location>
        <begin position="41"/>
        <end position="60"/>
    </location>
</feature>
<evidence type="ECO:0000313" key="3">
    <source>
        <dbReference type="Proteomes" id="UP000241639"/>
    </source>
</evidence>
<organism evidence="2 3">
    <name type="scientific">Desmospora activa DSM 45169</name>
    <dbReference type="NCBI Taxonomy" id="1121389"/>
    <lineage>
        <taxon>Bacteria</taxon>
        <taxon>Bacillati</taxon>
        <taxon>Bacillota</taxon>
        <taxon>Bacilli</taxon>
        <taxon>Bacillales</taxon>
        <taxon>Thermoactinomycetaceae</taxon>
        <taxon>Desmospora</taxon>
    </lineage>
</organism>
<keyword evidence="3" id="KW-1185">Reference proteome</keyword>
<comment type="caution">
    <text evidence="2">The sequence shown here is derived from an EMBL/GenBank/DDBJ whole genome shotgun (WGS) entry which is preliminary data.</text>
</comment>
<proteinExistence type="predicted"/>